<comment type="subcellular location">
    <subcellularLocation>
        <location evidence="1">Membrane</location>
        <topology evidence="1">Single-pass membrane protein</topology>
    </subcellularLocation>
</comment>
<evidence type="ECO:0000256" key="4">
    <source>
        <dbReference type="ARBA" id="ARBA00022737"/>
    </source>
</evidence>
<dbReference type="GO" id="GO:0000902">
    <property type="term" value="P:cell morphogenesis"/>
    <property type="evidence" value="ECO:0007669"/>
    <property type="project" value="TreeGrafter"/>
</dbReference>
<dbReference type="KEGG" id="mut:GVT53_09410"/>
<dbReference type="SMART" id="SM00112">
    <property type="entry name" value="CA"/>
    <property type="match status" value="2"/>
</dbReference>
<feature type="domain" description="Cadherin" evidence="9">
    <location>
        <begin position="47"/>
        <end position="133"/>
    </location>
</feature>
<dbReference type="InterPro" id="IPR011889">
    <property type="entry name" value="Liste_lipo_26"/>
</dbReference>
<evidence type="ECO:0000256" key="1">
    <source>
        <dbReference type="ARBA" id="ARBA00004167"/>
    </source>
</evidence>
<dbReference type="InterPro" id="IPR039808">
    <property type="entry name" value="Cadherin"/>
</dbReference>
<dbReference type="PANTHER" id="PTHR24027">
    <property type="entry name" value="CADHERIN-23"/>
    <property type="match status" value="1"/>
</dbReference>
<keyword evidence="5" id="KW-0106">Calcium</keyword>
<proteinExistence type="predicted"/>
<dbReference type="GO" id="GO:0005509">
    <property type="term" value="F:calcium ion binding"/>
    <property type="evidence" value="ECO:0007669"/>
    <property type="project" value="InterPro"/>
</dbReference>
<dbReference type="InterPro" id="IPR000601">
    <property type="entry name" value="PKD_dom"/>
</dbReference>
<sequence>MKIRNLIYGIVFLGLLWSCSKDDGPTPAEEKNKAPKIEAQSFSAAETITDEAPIGTVKATDEDQDELTFSITVNDENLFEITDLGVLSLASGKSLDATVKQEHIITVSVDDGEDSAEAQVTIKVTLVNQPPSMEGKEVTVKEDITEEEIIATMMASDGDGDALVFSIEEDIDDLFAINDAGEVKLAQGKSLDYETKTAHVLKIKVDDGKESTIADLTITVENIIEGIAEDPTSFVTTWKTETNGEKITIGANDNYEYDFTIDWGDGTVEDITEQTAVLFEHTYASAGTYKVAIQGDFPSINMYSIFVNLGILETAKLVSLDQWGSIVWQRLYGGFSYCVNMVYNASDAPNLSECENISGLFAGASSFNGDLSNWDTHNVNNMAGTFREASSFNGDISTWDTANVITMFQMFKEASVFDQDLGGWEIKNVASFNGMLDNSGMSSDNLNATLIGWADYVQQNNAPLNVQLGIDNLTFCGQEALEAATKLITLYNWELQGNFGQQCN</sequence>
<dbReference type="CDD" id="cd00146">
    <property type="entry name" value="PKD"/>
    <property type="match status" value="1"/>
</dbReference>
<organism evidence="10 11">
    <name type="scientific">Flagellimonas oceani</name>
    <dbReference type="NCBI Taxonomy" id="2698672"/>
    <lineage>
        <taxon>Bacteria</taxon>
        <taxon>Pseudomonadati</taxon>
        <taxon>Bacteroidota</taxon>
        <taxon>Flavobacteriia</taxon>
        <taxon>Flavobacteriales</taxon>
        <taxon>Flavobacteriaceae</taxon>
        <taxon>Flagellimonas</taxon>
    </lineage>
</organism>
<dbReference type="Gene3D" id="2.60.40.10">
    <property type="entry name" value="Immunoglobulins"/>
    <property type="match status" value="1"/>
</dbReference>
<dbReference type="GO" id="GO:0016339">
    <property type="term" value="P:calcium-dependent cell-cell adhesion via plasma membrane cell adhesion molecules"/>
    <property type="evidence" value="ECO:0007669"/>
    <property type="project" value="TreeGrafter"/>
</dbReference>
<dbReference type="GO" id="GO:0016477">
    <property type="term" value="P:cell migration"/>
    <property type="evidence" value="ECO:0007669"/>
    <property type="project" value="TreeGrafter"/>
</dbReference>
<feature type="domain" description="Cadherin" evidence="9">
    <location>
        <begin position="132"/>
        <end position="233"/>
    </location>
</feature>
<dbReference type="InterPro" id="IPR013783">
    <property type="entry name" value="Ig-like_fold"/>
</dbReference>
<dbReference type="InterPro" id="IPR035986">
    <property type="entry name" value="PKD_dom_sf"/>
</dbReference>
<dbReference type="Proteomes" id="UP000502928">
    <property type="component" value="Chromosome"/>
</dbReference>
<evidence type="ECO:0000313" key="11">
    <source>
        <dbReference type="Proteomes" id="UP000502928"/>
    </source>
</evidence>
<dbReference type="GO" id="GO:0034332">
    <property type="term" value="P:adherens junction organization"/>
    <property type="evidence" value="ECO:0007669"/>
    <property type="project" value="TreeGrafter"/>
</dbReference>
<keyword evidence="3" id="KW-0732">Signal</keyword>
<dbReference type="PROSITE" id="PS50268">
    <property type="entry name" value="CADHERIN_2"/>
    <property type="match status" value="2"/>
</dbReference>
<dbReference type="InterPro" id="IPR005046">
    <property type="entry name" value="DUF285"/>
</dbReference>
<keyword evidence="11" id="KW-1185">Reference proteome</keyword>
<gene>
    <name evidence="10" type="ORF">GVT53_09410</name>
</gene>
<dbReference type="Pfam" id="PF03382">
    <property type="entry name" value="DUF285"/>
    <property type="match status" value="1"/>
</dbReference>
<dbReference type="AlphaFoldDB" id="A0A6G7J1Z4"/>
<accession>A0A6G7J1Z4</accession>
<evidence type="ECO:0000256" key="7">
    <source>
        <dbReference type="ARBA" id="ARBA00023136"/>
    </source>
</evidence>
<keyword evidence="6" id="KW-1133">Transmembrane helix</keyword>
<reference evidence="10 11" key="1">
    <citation type="submission" date="2020-02" db="EMBL/GenBank/DDBJ databases">
        <title>Complete genome of Muricauda sp. 501str8.</title>
        <authorList>
            <person name="Dong B."/>
            <person name="Zhu S."/>
            <person name="Yang J."/>
            <person name="Chen J."/>
        </authorList>
    </citation>
    <scope>NUCLEOTIDE SEQUENCE [LARGE SCALE GENOMIC DNA]</scope>
    <source>
        <strain evidence="10 11">501str8</strain>
    </source>
</reference>
<dbReference type="PROSITE" id="PS50093">
    <property type="entry name" value="PKD"/>
    <property type="match status" value="1"/>
</dbReference>
<dbReference type="GO" id="GO:0008013">
    <property type="term" value="F:beta-catenin binding"/>
    <property type="evidence" value="ECO:0007669"/>
    <property type="project" value="TreeGrafter"/>
</dbReference>
<evidence type="ECO:0000259" key="8">
    <source>
        <dbReference type="PROSITE" id="PS50093"/>
    </source>
</evidence>
<keyword evidence="7" id="KW-0472">Membrane</keyword>
<dbReference type="EMBL" id="CP049616">
    <property type="protein sequence ID" value="QII44891.1"/>
    <property type="molecule type" value="Genomic_DNA"/>
</dbReference>
<evidence type="ECO:0000256" key="2">
    <source>
        <dbReference type="ARBA" id="ARBA00022692"/>
    </source>
</evidence>
<feature type="domain" description="PKD" evidence="8">
    <location>
        <begin position="259"/>
        <end position="293"/>
    </location>
</feature>
<dbReference type="SUPFAM" id="SSF49299">
    <property type="entry name" value="PKD domain"/>
    <property type="match status" value="1"/>
</dbReference>
<evidence type="ECO:0000313" key="10">
    <source>
        <dbReference type="EMBL" id="QII44891.1"/>
    </source>
</evidence>
<dbReference type="GO" id="GO:0007043">
    <property type="term" value="P:cell-cell junction assembly"/>
    <property type="evidence" value="ECO:0007669"/>
    <property type="project" value="TreeGrafter"/>
</dbReference>
<dbReference type="GO" id="GO:0007156">
    <property type="term" value="P:homophilic cell adhesion via plasma membrane adhesion molecules"/>
    <property type="evidence" value="ECO:0007669"/>
    <property type="project" value="InterPro"/>
</dbReference>
<dbReference type="RefSeq" id="WP_166248416.1">
    <property type="nucleotide sequence ID" value="NZ_CP049616.1"/>
</dbReference>
<dbReference type="CDD" id="cd11304">
    <property type="entry name" value="Cadherin_repeat"/>
    <property type="match status" value="2"/>
</dbReference>
<dbReference type="NCBIfam" id="TIGR02167">
    <property type="entry name" value="Liste_lipo_26"/>
    <property type="match status" value="2"/>
</dbReference>
<evidence type="ECO:0000256" key="3">
    <source>
        <dbReference type="ARBA" id="ARBA00022729"/>
    </source>
</evidence>
<dbReference type="PANTHER" id="PTHR24027:SF422">
    <property type="entry name" value="CADHERIN DOMAIN-CONTAINING PROTEIN"/>
    <property type="match status" value="1"/>
</dbReference>
<dbReference type="GO" id="GO:0016342">
    <property type="term" value="C:catenin complex"/>
    <property type="evidence" value="ECO:0007669"/>
    <property type="project" value="TreeGrafter"/>
</dbReference>
<protein>
    <submittedName>
        <fullName evidence="10">BspA family leucine-rich repeat surface protein</fullName>
    </submittedName>
</protein>
<keyword evidence="4" id="KW-0677">Repeat</keyword>
<dbReference type="InterPro" id="IPR015919">
    <property type="entry name" value="Cadherin-like_sf"/>
</dbReference>
<name>A0A6G7J1Z4_9FLAO</name>
<evidence type="ECO:0000256" key="5">
    <source>
        <dbReference type="ARBA" id="ARBA00022837"/>
    </source>
</evidence>
<dbReference type="GO" id="GO:0045296">
    <property type="term" value="F:cadherin binding"/>
    <property type="evidence" value="ECO:0007669"/>
    <property type="project" value="TreeGrafter"/>
</dbReference>
<dbReference type="GO" id="GO:0005912">
    <property type="term" value="C:adherens junction"/>
    <property type="evidence" value="ECO:0007669"/>
    <property type="project" value="TreeGrafter"/>
</dbReference>
<evidence type="ECO:0000256" key="6">
    <source>
        <dbReference type="ARBA" id="ARBA00022989"/>
    </source>
</evidence>
<evidence type="ECO:0000259" key="9">
    <source>
        <dbReference type="PROSITE" id="PS50268"/>
    </source>
</evidence>
<keyword evidence="2" id="KW-0812">Transmembrane</keyword>
<dbReference type="InterPro" id="IPR002126">
    <property type="entry name" value="Cadherin-like_dom"/>
</dbReference>
<dbReference type="SUPFAM" id="SSF49313">
    <property type="entry name" value="Cadherin-like"/>
    <property type="match status" value="2"/>
</dbReference>
<dbReference type="GO" id="GO:0044331">
    <property type="term" value="P:cell-cell adhesion mediated by cadherin"/>
    <property type="evidence" value="ECO:0007669"/>
    <property type="project" value="TreeGrafter"/>
</dbReference>
<dbReference type="Gene3D" id="2.60.40.60">
    <property type="entry name" value="Cadherins"/>
    <property type="match status" value="2"/>
</dbReference>